<dbReference type="GeneID" id="20676497"/>
<evidence type="ECO:0000313" key="2">
    <source>
        <dbReference type="EMBL" id="ETW78427.1"/>
    </source>
</evidence>
<evidence type="ECO:0000256" key="1">
    <source>
        <dbReference type="SAM" id="MobiDB-lite"/>
    </source>
</evidence>
<organism evidence="2 3">
    <name type="scientific">Heterobasidion irregulare (strain TC 32-1)</name>
    <dbReference type="NCBI Taxonomy" id="747525"/>
    <lineage>
        <taxon>Eukaryota</taxon>
        <taxon>Fungi</taxon>
        <taxon>Dikarya</taxon>
        <taxon>Basidiomycota</taxon>
        <taxon>Agaricomycotina</taxon>
        <taxon>Agaricomycetes</taxon>
        <taxon>Russulales</taxon>
        <taxon>Bondarzewiaceae</taxon>
        <taxon>Heterobasidion</taxon>
        <taxon>Heterobasidion annosum species complex</taxon>
    </lineage>
</organism>
<reference evidence="2 3" key="1">
    <citation type="journal article" date="2012" name="New Phytol.">
        <title>Insight into trade-off between wood decay and parasitism from the genome of a fungal forest pathogen.</title>
        <authorList>
            <person name="Olson A."/>
            <person name="Aerts A."/>
            <person name="Asiegbu F."/>
            <person name="Belbahri L."/>
            <person name="Bouzid O."/>
            <person name="Broberg A."/>
            <person name="Canback B."/>
            <person name="Coutinho P.M."/>
            <person name="Cullen D."/>
            <person name="Dalman K."/>
            <person name="Deflorio G."/>
            <person name="van Diepen L.T."/>
            <person name="Dunand C."/>
            <person name="Duplessis S."/>
            <person name="Durling M."/>
            <person name="Gonthier P."/>
            <person name="Grimwood J."/>
            <person name="Fossdal C.G."/>
            <person name="Hansson D."/>
            <person name="Henrissat B."/>
            <person name="Hietala A."/>
            <person name="Himmelstrand K."/>
            <person name="Hoffmeister D."/>
            <person name="Hogberg N."/>
            <person name="James T.Y."/>
            <person name="Karlsson M."/>
            <person name="Kohler A."/>
            <person name="Kues U."/>
            <person name="Lee Y.H."/>
            <person name="Lin Y.C."/>
            <person name="Lind M."/>
            <person name="Lindquist E."/>
            <person name="Lombard V."/>
            <person name="Lucas S."/>
            <person name="Lunden K."/>
            <person name="Morin E."/>
            <person name="Murat C."/>
            <person name="Park J."/>
            <person name="Raffaello T."/>
            <person name="Rouze P."/>
            <person name="Salamov A."/>
            <person name="Schmutz J."/>
            <person name="Solheim H."/>
            <person name="Stahlberg J."/>
            <person name="Velez H."/>
            <person name="de Vries R.P."/>
            <person name="Wiebenga A."/>
            <person name="Woodward S."/>
            <person name="Yakovlev I."/>
            <person name="Garbelotto M."/>
            <person name="Martin F."/>
            <person name="Grigoriev I.V."/>
            <person name="Stenlid J."/>
        </authorList>
    </citation>
    <scope>NUCLEOTIDE SEQUENCE [LARGE SCALE GENOMIC DNA]</scope>
    <source>
        <strain evidence="2 3">TC 32-1</strain>
    </source>
</reference>
<protein>
    <submittedName>
        <fullName evidence="2">Uncharacterized protein</fullName>
    </submittedName>
</protein>
<feature type="compositionally biased region" description="Pro residues" evidence="1">
    <location>
        <begin position="1"/>
        <end position="10"/>
    </location>
</feature>
<dbReference type="Proteomes" id="UP000030671">
    <property type="component" value="Unassembled WGS sequence"/>
</dbReference>
<feature type="region of interest" description="Disordered" evidence="1">
    <location>
        <begin position="1"/>
        <end position="20"/>
    </location>
</feature>
<feature type="compositionally biased region" description="Polar residues" evidence="1">
    <location>
        <begin position="40"/>
        <end position="51"/>
    </location>
</feature>
<dbReference type="AlphaFoldDB" id="W4JXX1"/>
<sequence>MQVQQPPPSHPASHPRTLAPTRLAGRPHVVLETETCAEQGLSSSTPRTPSALTRPRFASSSSRTIAYRNPRPLACKYRRARPPTIHGDARQMLYTVMNRPDRPCILYTVPYRAPPAPV</sequence>
<accession>W4JXX1</accession>
<dbReference type="KEGG" id="hir:HETIRDRAFT_454369"/>
<evidence type="ECO:0000313" key="3">
    <source>
        <dbReference type="Proteomes" id="UP000030671"/>
    </source>
</evidence>
<dbReference type="InParanoid" id="W4JXX1"/>
<name>W4JXX1_HETIT</name>
<keyword evidence="3" id="KW-1185">Reference proteome</keyword>
<dbReference type="HOGENOM" id="CLU_2073463_0_0_1"/>
<dbReference type="EMBL" id="KI925462">
    <property type="protein sequence ID" value="ETW78427.1"/>
    <property type="molecule type" value="Genomic_DNA"/>
</dbReference>
<dbReference type="RefSeq" id="XP_009550398.1">
    <property type="nucleotide sequence ID" value="XM_009552103.1"/>
</dbReference>
<feature type="region of interest" description="Disordered" evidence="1">
    <location>
        <begin position="34"/>
        <end position="64"/>
    </location>
</feature>
<gene>
    <name evidence="2" type="ORF">HETIRDRAFT_454369</name>
</gene>
<proteinExistence type="predicted"/>